<evidence type="ECO:0000313" key="3">
    <source>
        <dbReference type="Proteomes" id="UP000821866"/>
    </source>
</evidence>
<keyword evidence="3" id="KW-1185">Reference proteome</keyword>
<gene>
    <name evidence="2" type="ORF">HPB51_021477</name>
</gene>
<reference evidence="2" key="1">
    <citation type="journal article" date="2020" name="Cell">
        <title>Large-Scale Comparative Analyses of Tick Genomes Elucidate Their Genetic Diversity and Vector Capacities.</title>
        <authorList>
            <consortium name="Tick Genome and Microbiome Consortium (TIGMIC)"/>
            <person name="Jia N."/>
            <person name="Wang J."/>
            <person name="Shi W."/>
            <person name="Du L."/>
            <person name="Sun Y."/>
            <person name="Zhan W."/>
            <person name="Jiang J.F."/>
            <person name="Wang Q."/>
            <person name="Zhang B."/>
            <person name="Ji P."/>
            <person name="Bell-Sakyi L."/>
            <person name="Cui X.M."/>
            <person name="Yuan T.T."/>
            <person name="Jiang B.G."/>
            <person name="Yang W.F."/>
            <person name="Lam T.T."/>
            <person name="Chang Q.C."/>
            <person name="Ding S.J."/>
            <person name="Wang X.J."/>
            <person name="Zhu J.G."/>
            <person name="Ruan X.D."/>
            <person name="Zhao L."/>
            <person name="Wei J.T."/>
            <person name="Ye R.Z."/>
            <person name="Que T.C."/>
            <person name="Du C.H."/>
            <person name="Zhou Y.H."/>
            <person name="Cheng J.X."/>
            <person name="Dai P.F."/>
            <person name="Guo W.B."/>
            <person name="Han X.H."/>
            <person name="Huang E.J."/>
            <person name="Li L.F."/>
            <person name="Wei W."/>
            <person name="Gao Y.C."/>
            <person name="Liu J.Z."/>
            <person name="Shao H.Z."/>
            <person name="Wang X."/>
            <person name="Wang C.C."/>
            <person name="Yang T.C."/>
            <person name="Huo Q.B."/>
            <person name="Li W."/>
            <person name="Chen H.Y."/>
            <person name="Chen S.E."/>
            <person name="Zhou L.G."/>
            <person name="Ni X.B."/>
            <person name="Tian J.H."/>
            <person name="Sheng Y."/>
            <person name="Liu T."/>
            <person name="Pan Y.S."/>
            <person name="Xia L.Y."/>
            <person name="Li J."/>
            <person name="Zhao F."/>
            <person name="Cao W.C."/>
        </authorList>
    </citation>
    <scope>NUCLEOTIDE SEQUENCE</scope>
    <source>
        <strain evidence="2">Rmic-2018</strain>
    </source>
</reference>
<proteinExistence type="predicted"/>
<dbReference type="Proteomes" id="UP000821866">
    <property type="component" value="Chromosome 7"/>
</dbReference>
<accession>A0A9J6DIJ3</accession>
<reference evidence="2" key="2">
    <citation type="submission" date="2021-09" db="EMBL/GenBank/DDBJ databases">
        <authorList>
            <person name="Jia N."/>
            <person name="Wang J."/>
            <person name="Shi W."/>
            <person name="Du L."/>
            <person name="Sun Y."/>
            <person name="Zhan W."/>
            <person name="Jiang J."/>
            <person name="Wang Q."/>
            <person name="Zhang B."/>
            <person name="Ji P."/>
            <person name="Sakyi L.B."/>
            <person name="Cui X."/>
            <person name="Yuan T."/>
            <person name="Jiang B."/>
            <person name="Yang W."/>
            <person name="Lam T.T.-Y."/>
            <person name="Chang Q."/>
            <person name="Ding S."/>
            <person name="Wang X."/>
            <person name="Zhu J."/>
            <person name="Ruan X."/>
            <person name="Zhao L."/>
            <person name="Wei J."/>
            <person name="Que T."/>
            <person name="Du C."/>
            <person name="Cheng J."/>
            <person name="Dai P."/>
            <person name="Han X."/>
            <person name="Huang E."/>
            <person name="Gao Y."/>
            <person name="Liu J."/>
            <person name="Shao H."/>
            <person name="Ye R."/>
            <person name="Li L."/>
            <person name="Wei W."/>
            <person name="Wang X."/>
            <person name="Wang C."/>
            <person name="Huo Q."/>
            <person name="Li W."/>
            <person name="Guo W."/>
            <person name="Chen H."/>
            <person name="Chen S."/>
            <person name="Zhou L."/>
            <person name="Zhou L."/>
            <person name="Ni X."/>
            <person name="Tian J."/>
            <person name="Zhou Y."/>
            <person name="Sheng Y."/>
            <person name="Liu T."/>
            <person name="Pan Y."/>
            <person name="Xia L."/>
            <person name="Li J."/>
            <person name="Zhao F."/>
            <person name="Cao W."/>
        </authorList>
    </citation>
    <scope>NUCLEOTIDE SEQUENCE</scope>
    <source>
        <strain evidence="2">Rmic-2018</strain>
        <tissue evidence="2">Larvae</tissue>
    </source>
</reference>
<evidence type="ECO:0000313" key="2">
    <source>
        <dbReference type="EMBL" id="KAH8022037.1"/>
    </source>
</evidence>
<feature type="compositionally biased region" description="Polar residues" evidence="1">
    <location>
        <begin position="155"/>
        <end position="168"/>
    </location>
</feature>
<feature type="region of interest" description="Disordered" evidence="1">
    <location>
        <begin position="140"/>
        <end position="207"/>
    </location>
</feature>
<dbReference type="EMBL" id="JABSTU010000009">
    <property type="protein sequence ID" value="KAH8022037.1"/>
    <property type="molecule type" value="Genomic_DNA"/>
</dbReference>
<comment type="caution">
    <text evidence="2">The sequence shown here is derived from an EMBL/GenBank/DDBJ whole genome shotgun (WGS) entry which is preliminary data.</text>
</comment>
<organism evidence="2 3">
    <name type="scientific">Rhipicephalus microplus</name>
    <name type="common">Cattle tick</name>
    <name type="synonym">Boophilus microplus</name>
    <dbReference type="NCBI Taxonomy" id="6941"/>
    <lineage>
        <taxon>Eukaryota</taxon>
        <taxon>Metazoa</taxon>
        <taxon>Ecdysozoa</taxon>
        <taxon>Arthropoda</taxon>
        <taxon>Chelicerata</taxon>
        <taxon>Arachnida</taxon>
        <taxon>Acari</taxon>
        <taxon>Parasitiformes</taxon>
        <taxon>Ixodida</taxon>
        <taxon>Ixodoidea</taxon>
        <taxon>Ixodidae</taxon>
        <taxon>Rhipicephalinae</taxon>
        <taxon>Rhipicephalus</taxon>
        <taxon>Boophilus</taxon>
    </lineage>
</organism>
<name>A0A9J6DIJ3_RHIMP</name>
<sequence length="207" mass="22394">MTTPDAIYIVERPKTPIDLTKLPPWQLYEAVLKAASLSDQPPAFRDKVRVHPTNCTFNLSVQESVRAQAYLRITSLKIGVRTIEFHGLSLTPSVPGSKKLAWAQGIPASLKASPTSSQDPQVGNLTQYIQSLEAKLEKTLEKSAATASEPMEADSSLSQSQSLPTESATAKIHARLERRERPPTFGQPATLQAGPKPGMAESGSVPH</sequence>
<evidence type="ECO:0000256" key="1">
    <source>
        <dbReference type="SAM" id="MobiDB-lite"/>
    </source>
</evidence>
<protein>
    <submittedName>
        <fullName evidence="2">Uncharacterized protein</fullName>
    </submittedName>
</protein>
<dbReference type="AlphaFoldDB" id="A0A9J6DIJ3"/>